<feature type="transmembrane region" description="Helical" evidence="6">
    <location>
        <begin position="57"/>
        <end position="78"/>
    </location>
</feature>
<reference evidence="9" key="1">
    <citation type="journal article" date="2019" name="Int. J. Syst. Evol. Microbiol.">
        <title>The Global Catalogue of Microorganisms (GCM) 10K type strain sequencing project: providing services to taxonomists for standard genome sequencing and annotation.</title>
        <authorList>
            <consortium name="The Broad Institute Genomics Platform"/>
            <consortium name="The Broad Institute Genome Sequencing Center for Infectious Disease"/>
            <person name="Wu L."/>
            <person name="Ma J."/>
        </authorList>
    </citation>
    <scope>NUCLEOTIDE SEQUENCE [LARGE SCALE GENOMIC DNA]</scope>
    <source>
        <strain evidence="9">CECT 7956</strain>
    </source>
</reference>
<feature type="transmembrane region" description="Helical" evidence="6">
    <location>
        <begin position="150"/>
        <end position="173"/>
    </location>
</feature>
<feature type="domain" description="DUF2179" evidence="7">
    <location>
        <begin position="245"/>
        <end position="285"/>
    </location>
</feature>
<comment type="subcellular location">
    <subcellularLocation>
        <location evidence="1">Cell membrane</location>
        <topology evidence="1">Multi-pass membrane protein</topology>
    </subcellularLocation>
</comment>
<keyword evidence="9" id="KW-1185">Reference proteome</keyword>
<evidence type="ECO:0000313" key="9">
    <source>
        <dbReference type="Proteomes" id="UP001595616"/>
    </source>
</evidence>
<comment type="caution">
    <text evidence="8">The sequence shown here is derived from an EMBL/GenBank/DDBJ whole genome shotgun (WGS) entry which is preliminary data.</text>
</comment>
<evidence type="ECO:0000313" key="8">
    <source>
        <dbReference type="EMBL" id="MFC3811781.1"/>
    </source>
</evidence>
<accession>A0ABV7YXW5</accession>
<evidence type="ECO:0000256" key="1">
    <source>
        <dbReference type="ARBA" id="ARBA00004651"/>
    </source>
</evidence>
<feature type="transmembrane region" description="Helical" evidence="6">
    <location>
        <begin position="84"/>
        <end position="105"/>
    </location>
</feature>
<evidence type="ECO:0000259" key="7">
    <source>
        <dbReference type="Pfam" id="PF10035"/>
    </source>
</evidence>
<evidence type="ECO:0000256" key="2">
    <source>
        <dbReference type="ARBA" id="ARBA00022475"/>
    </source>
</evidence>
<evidence type="ECO:0000256" key="6">
    <source>
        <dbReference type="SAM" id="Phobius"/>
    </source>
</evidence>
<dbReference type="Gene3D" id="3.30.70.120">
    <property type="match status" value="1"/>
</dbReference>
<dbReference type="InterPro" id="IPR019264">
    <property type="entry name" value="DUF2179"/>
</dbReference>
<dbReference type="Pfam" id="PF02588">
    <property type="entry name" value="YitT_membrane"/>
    <property type="match status" value="1"/>
</dbReference>
<evidence type="ECO:0000256" key="3">
    <source>
        <dbReference type="ARBA" id="ARBA00022692"/>
    </source>
</evidence>
<dbReference type="PIRSF" id="PIRSF006483">
    <property type="entry name" value="Membrane_protein_YitT"/>
    <property type="match status" value="1"/>
</dbReference>
<dbReference type="Proteomes" id="UP001595616">
    <property type="component" value="Unassembled WGS sequence"/>
</dbReference>
<keyword evidence="2" id="KW-1003">Cell membrane</keyword>
<feature type="transmembrane region" description="Helical" evidence="6">
    <location>
        <begin position="112"/>
        <end position="130"/>
    </location>
</feature>
<dbReference type="PANTHER" id="PTHR33545">
    <property type="entry name" value="UPF0750 MEMBRANE PROTEIN YITT-RELATED"/>
    <property type="match status" value="1"/>
</dbReference>
<feature type="transmembrane region" description="Helical" evidence="6">
    <location>
        <begin position="18"/>
        <end position="36"/>
    </location>
</feature>
<keyword evidence="3 6" id="KW-0812">Transmembrane</keyword>
<gene>
    <name evidence="8" type="ORF">ACFOOI_14045</name>
</gene>
<evidence type="ECO:0000256" key="5">
    <source>
        <dbReference type="ARBA" id="ARBA00023136"/>
    </source>
</evidence>
<organism evidence="8 9">
    <name type="scientific">Lacihabitans lacunae</name>
    <dbReference type="NCBI Taxonomy" id="1028214"/>
    <lineage>
        <taxon>Bacteria</taxon>
        <taxon>Pseudomonadati</taxon>
        <taxon>Bacteroidota</taxon>
        <taxon>Cytophagia</taxon>
        <taxon>Cytophagales</taxon>
        <taxon>Leadbetterellaceae</taxon>
        <taxon>Lacihabitans</taxon>
    </lineage>
</organism>
<dbReference type="InterPro" id="IPR051461">
    <property type="entry name" value="UPF0750_membrane"/>
</dbReference>
<dbReference type="CDD" id="cd16380">
    <property type="entry name" value="YitT_C"/>
    <property type="match status" value="1"/>
</dbReference>
<dbReference type="InterPro" id="IPR015867">
    <property type="entry name" value="N-reg_PII/ATP_PRibTrfase_C"/>
</dbReference>
<name>A0ABV7YXW5_9BACT</name>
<dbReference type="PANTHER" id="PTHR33545:SF3">
    <property type="entry name" value="UPF0750 MEMBRANE PROTEIN YQFU"/>
    <property type="match status" value="1"/>
</dbReference>
<proteinExistence type="predicted"/>
<keyword evidence="5 6" id="KW-0472">Membrane</keyword>
<protein>
    <submittedName>
        <fullName evidence="8">YitT family protein</fullName>
    </submittedName>
</protein>
<dbReference type="EMBL" id="JBHRYQ010000001">
    <property type="protein sequence ID" value="MFC3811781.1"/>
    <property type="molecule type" value="Genomic_DNA"/>
</dbReference>
<dbReference type="RefSeq" id="WP_379838626.1">
    <property type="nucleotide sequence ID" value="NZ_JBHRYQ010000001.1"/>
</dbReference>
<dbReference type="InterPro" id="IPR003740">
    <property type="entry name" value="YitT"/>
</dbReference>
<keyword evidence="4 6" id="KW-1133">Transmembrane helix</keyword>
<evidence type="ECO:0000256" key="4">
    <source>
        <dbReference type="ARBA" id="ARBA00022989"/>
    </source>
</evidence>
<dbReference type="Pfam" id="PF10035">
    <property type="entry name" value="DUF2179"/>
    <property type="match status" value="1"/>
</dbReference>
<sequence>MDQKESINWAQVFSTKSIIFTIIGTFCAAIAIKGFMLPNHFIDGGITGISILIHEIFHVDVSFPLIILNIPFIIIGYFKIGKNFALHSFFAIILLAFFLQLVNIPVVTHEKILIALFGGFFIGIGIGFVIKGGGVIDGLEVIAEYSNKKFGITTSEIIMLINTILFLTSAMILSLEKAMFSILTYFTALQVSKYIVDGFEEYTALTVISKEAELIKSVIVNDLNKAITVYKGERGFLPGSFEISNNCDIIMTVVTRLEIHTIKNAIYKTDQNAFIYIHSIKEVSGGEIKKLRVH</sequence>